<dbReference type="InterPro" id="IPR045834">
    <property type="entry name" value="Csd3_N2"/>
</dbReference>
<dbReference type="Gene3D" id="3.10.450.350">
    <property type="match status" value="1"/>
</dbReference>
<dbReference type="GO" id="GO:0004222">
    <property type="term" value="F:metalloendopeptidase activity"/>
    <property type="evidence" value="ECO:0007669"/>
    <property type="project" value="TreeGrafter"/>
</dbReference>
<gene>
    <name evidence="11" type="ORF">DQK91_03850</name>
    <name evidence="10" type="ORF">E8L03_14590</name>
</gene>
<evidence type="ECO:0008006" key="14">
    <source>
        <dbReference type="Google" id="ProtNLM"/>
    </source>
</evidence>
<reference evidence="10 13" key="2">
    <citation type="submission" date="2019-04" db="EMBL/GenBank/DDBJ databases">
        <title>Isolation and culture of sulfate reducing bacteria from the cold seep of the South China Sea.</title>
        <authorList>
            <person name="Sun C."/>
            <person name="Liu R."/>
        </authorList>
    </citation>
    <scope>NUCLEOTIDE SEQUENCE [LARGE SCALE GENOMIC DNA]</scope>
    <source>
        <strain evidence="10 13">CS1</strain>
    </source>
</reference>
<evidence type="ECO:0000256" key="7">
    <source>
        <dbReference type="ARBA" id="ARBA00023049"/>
    </source>
</evidence>
<dbReference type="CDD" id="cd12797">
    <property type="entry name" value="M23_peptidase"/>
    <property type="match status" value="1"/>
</dbReference>
<keyword evidence="7" id="KW-0482">Metalloprotease</keyword>
<protein>
    <recommendedName>
        <fullName evidence="14">Murein DD-endopeptidase MepM and murein hydrolase activator NlpD, contain LysM domain</fullName>
    </recommendedName>
</protein>
<keyword evidence="3" id="KW-0645">Protease</keyword>
<evidence type="ECO:0000256" key="4">
    <source>
        <dbReference type="ARBA" id="ARBA00022723"/>
    </source>
</evidence>
<evidence type="ECO:0000256" key="1">
    <source>
        <dbReference type="ARBA" id="ARBA00001947"/>
    </source>
</evidence>
<dbReference type="Proteomes" id="UP000503251">
    <property type="component" value="Chromosome"/>
</dbReference>
<feature type="domain" description="M23ase beta-sheet core" evidence="8">
    <location>
        <begin position="349"/>
        <end position="445"/>
    </location>
</feature>
<dbReference type="PANTHER" id="PTHR21666">
    <property type="entry name" value="PEPTIDASE-RELATED"/>
    <property type="match status" value="1"/>
</dbReference>
<evidence type="ECO:0000313" key="13">
    <source>
        <dbReference type="Proteomes" id="UP000503251"/>
    </source>
</evidence>
<evidence type="ECO:0000259" key="8">
    <source>
        <dbReference type="Pfam" id="PF01551"/>
    </source>
</evidence>
<dbReference type="InterPro" id="IPR050570">
    <property type="entry name" value="Cell_wall_metabolism_enzyme"/>
</dbReference>
<name>A0A6P1ZN24_9BACT</name>
<dbReference type="EMBL" id="CP039543">
    <property type="protein sequence ID" value="QJT10080.1"/>
    <property type="molecule type" value="Genomic_DNA"/>
</dbReference>
<dbReference type="GO" id="GO:0030313">
    <property type="term" value="C:cell envelope"/>
    <property type="evidence" value="ECO:0007669"/>
    <property type="project" value="UniProtKB-SubCell"/>
</dbReference>
<keyword evidence="4" id="KW-0479">Metal-binding</keyword>
<dbReference type="EMBL" id="QMIF01000002">
    <property type="protein sequence ID" value="TVM35805.1"/>
    <property type="molecule type" value="Genomic_DNA"/>
</dbReference>
<dbReference type="Pfam" id="PF01551">
    <property type="entry name" value="Peptidase_M23"/>
    <property type="match status" value="1"/>
</dbReference>
<organism evidence="11 12">
    <name type="scientific">Oceanidesulfovibrio marinus</name>
    <dbReference type="NCBI Taxonomy" id="370038"/>
    <lineage>
        <taxon>Bacteria</taxon>
        <taxon>Pseudomonadati</taxon>
        <taxon>Thermodesulfobacteriota</taxon>
        <taxon>Desulfovibrionia</taxon>
        <taxon>Desulfovibrionales</taxon>
        <taxon>Desulfovibrionaceae</taxon>
        <taxon>Oceanidesulfovibrio</taxon>
    </lineage>
</organism>
<evidence type="ECO:0000256" key="3">
    <source>
        <dbReference type="ARBA" id="ARBA00022670"/>
    </source>
</evidence>
<dbReference type="Proteomes" id="UP000434052">
    <property type="component" value="Unassembled WGS sequence"/>
</dbReference>
<sequence>MFSSKRNGKSLYISRNRYAPARKMRGSVLLLPCLIALIAGALFLDPLSWFKSASATPAPAVMEPAKAVSEAPVVEPKACPPKSNVSLNNGVLFASTSKVTNPESMADVNDIVAGGIPEPDELGVEHITAKVEKGDTASSILSDYLTYPEIIAMADSCKDTFSLTCLRVGKPYTIVTENDAFKSFEYQIDQENKLIVTKTEDGFQAENKKLHFDLRTRLVQGTINSSLFKSVTDEGETPELAVRLAEIFAWEIDFIRDIRKGDSFRVLVEKRSRNGKDMGYGRIFAVQFVNQDELYEGYLYTDADENSGYYTAEGKNLQKAFLKAPLSFRRISSGFNLHRMHPILHVVRAHPAIDYAAPTGTPVMAIGDGTVTAKKYSNGAGNYIKVRHPNGYESAYMHLSKFARGLAVGQKVRQSDVIGYVGATGLATGPHLDFRMKKAGKYVNPTKIENVRSEGIGRDQMDMFKQVVAERQAEMTSQLADAASAMESSDMAQQ</sequence>
<dbReference type="Gene3D" id="2.70.70.10">
    <property type="entry name" value="Glucose Permease (Domain IIA)"/>
    <property type="match status" value="1"/>
</dbReference>
<dbReference type="InterPro" id="IPR011055">
    <property type="entry name" value="Dup_hybrid_motif"/>
</dbReference>
<evidence type="ECO:0000313" key="10">
    <source>
        <dbReference type="EMBL" id="QJT10080.1"/>
    </source>
</evidence>
<dbReference type="GO" id="GO:0046872">
    <property type="term" value="F:metal ion binding"/>
    <property type="evidence" value="ECO:0007669"/>
    <property type="project" value="UniProtKB-KW"/>
</dbReference>
<feature type="domain" description="Csd3-like second N-terminal" evidence="9">
    <location>
        <begin position="215"/>
        <end position="336"/>
    </location>
</feature>
<comment type="cofactor">
    <cofactor evidence="1">
        <name>Zn(2+)</name>
        <dbReference type="ChEBI" id="CHEBI:29105"/>
    </cofactor>
</comment>
<evidence type="ECO:0000256" key="6">
    <source>
        <dbReference type="ARBA" id="ARBA00022833"/>
    </source>
</evidence>
<evidence type="ECO:0000313" key="11">
    <source>
        <dbReference type="EMBL" id="TVM35805.1"/>
    </source>
</evidence>
<keyword evidence="13" id="KW-1185">Reference proteome</keyword>
<dbReference type="GO" id="GO:0006508">
    <property type="term" value="P:proteolysis"/>
    <property type="evidence" value="ECO:0007669"/>
    <property type="project" value="UniProtKB-KW"/>
</dbReference>
<evidence type="ECO:0000256" key="5">
    <source>
        <dbReference type="ARBA" id="ARBA00022801"/>
    </source>
</evidence>
<dbReference type="AlphaFoldDB" id="A0A6P1ZN24"/>
<evidence type="ECO:0000259" key="9">
    <source>
        <dbReference type="Pfam" id="PF19425"/>
    </source>
</evidence>
<proteinExistence type="predicted"/>
<comment type="subcellular location">
    <subcellularLocation>
        <location evidence="2">Cell envelope</location>
    </subcellularLocation>
</comment>
<reference evidence="11 12" key="1">
    <citation type="submission" date="2018-06" db="EMBL/GenBank/DDBJ databases">
        <title>Complete genome of Desulfovibrio marinus P48SEP.</title>
        <authorList>
            <person name="Crispim J.S."/>
            <person name="Vidigal P.M.P."/>
            <person name="Silva L.C.F."/>
            <person name="Araujo L.C."/>
            <person name="Laguardia C.N."/>
            <person name="Dias R.S."/>
            <person name="Sousa M.P."/>
            <person name="Paula S.O."/>
            <person name="Silva C."/>
        </authorList>
    </citation>
    <scope>NUCLEOTIDE SEQUENCE [LARGE SCALE GENOMIC DNA]</scope>
    <source>
        <strain evidence="11 12">P48SEP</strain>
    </source>
</reference>
<dbReference type="PANTHER" id="PTHR21666:SF288">
    <property type="entry name" value="CELL DIVISION PROTEIN YTFB"/>
    <property type="match status" value="1"/>
</dbReference>
<dbReference type="InterPro" id="IPR016047">
    <property type="entry name" value="M23ase_b-sheet_dom"/>
</dbReference>
<evidence type="ECO:0000256" key="2">
    <source>
        <dbReference type="ARBA" id="ARBA00004196"/>
    </source>
</evidence>
<dbReference type="Pfam" id="PF19425">
    <property type="entry name" value="Csd3_N2"/>
    <property type="match status" value="1"/>
</dbReference>
<keyword evidence="6" id="KW-0862">Zinc</keyword>
<dbReference type="SUPFAM" id="SSF51261">
    <property type="entry name" value="Duplicated hybrid motif"/>
    <property type="match status" value="1"/>
</dbReference>
<keyword evidence="5" id="KW-0378">Hydrolase</keyword>
<accession>A0A6P1ZN24</accession>
<dbReference type="OrthoDB" id="9815245at2"/>
<evidence type="ECO:0000313" key="12">
    <source>
        <dbReference type="Proteomes" id="UP000434052"/>
    </source>
</evidence>